<protein>
    <submittedName>
        <fullName evidence="2">AsmA protein</fullName>
    </submittedName>
</protein>
<feature type="domain" description="AsmA" evidence="1">
    <location>
        <begin position="341"/>
        <end position="518"/>
    </location>
</feature>
<dbReference type="RefSeq" id="WP_091299914.1">
    <property type="nucleotide sequence ID" value="NZ_FOCE01000003.1"/>
</dbReference>
<dbReference type="GO" id="GO:0005886">
    <property type="term" value="C:plasma membrane"/>
    <property type="evidence" value="ECO:0007669"/>
    <property type="project" value="TreeGrafter"/>
</dbReference>
<dbReference type="STRING" id="933059.SAMN04488103_103255"/>
<dbReference type="InterPro" id="IPR007844">
    <property type="entry name" value="AsmA"/>
</dbReference>
<sequence length="613" mass="63503">MRWLTKFMATVLVALLLLGGMVLLMPKDGVGRLAAERFAVATGRPIQIDGGFTARLWPLVGVRTGPVRIAAAAGGDAPDLLRASAMDIGLDFAAMMSGKLQITAIRLHDAELVVERDTAGHLNWASPGTAPADPAAEDAFSIGAVVIRDGTLRLIDRISGTDLRLDALQLDAELPAFHGLMLANASASLNGQTLRADIALSDAAATLQGAPADLDLTLQTGAAALHFSGTAGLAPLQAEGALVADFTDTAALAALAGLPPPTLPKGLGAESLTLEAQMRLQPDRELALSDAVLAADGQQITGALRWRPAGERPRLDANLDLGAFTLPGTTAPSGNAPAQGWPTAALDVTALDLFDASVDLTAQSLAFGSAALGPTHANLTLDRARAVLTLQDADAYGGTAAGSFVVNGRKGLSVGGDLRFKGLTLEALFADVAGFDRLTGRGDVRLKFLGIGNSIDAIMHSLSGDGEIRMGKGEMLGLDLPGMLRAMDPGYVGPGRKTAFDSLSFSFTLNKGVAEIGDLAIASPQFSTDGAGTLDIGGQSVTYRLLPRLPASPDGTPGIEVPVLISGPWSDLNVRLDLEWLGQQRQQAERERAEDLARQRLQELSGATPVPGD</sequence>
<organism evidence="2 3">
    <name type="scientific">Gemmobacter aquatilis</name>
    <dbReference type="NCBI Taxonomy" id="933059"/>
    <lineage>
        <taxon>Bacteria</taxon>
        <taxon>Pseudomonadati</taxon>
        <taxon>Pseudomonadota</taxon>
        <taxon>Alphaproteobacteria</taxon>
        <taxon>Rhodobacterales</taxon>
        <taxon>Paracoccaceae</taxon>
        <taxon>Gemmobacter</taxon>
    </lineage>
</organism>
<dbReference type="GO" id="GO:0090313">
    <property type="term" value="P:regulation of protein targeting to membrane"/>
    <property type="evidence" value="ECO:0007669"/>
    <property type="project" value="TreeGrafter"/>
</dbReference>
<dbReference type="Proteomes" id="UP000198761">
    <property type="component" value="Unassembled WGS sequence"/>
</dbReference>
<dbReference type="OrthoDB" id="5439561at2"/>
<dbReference type="EMBL" id="FOCE01000003">
    <property type="protein sequence ID" value="SEN16022.1"/>
    <property type="molecule type" value="Genomic_DNA"/>
</dbReference>
<dbReference type="PANTHER" id="PTHR30441">
    <property type="entry name" value="DUF748 DOMAIN-CONTAINING PROTEIN"/>
    <property type="match status" value="1"/>
</dbReference>
<dbReference type="AlphaFoldDB" id="A0A1H8E987"/>
<proteinExistence type="predicted"/>
<keyword evidence="3" id="KW-1185">Reference proteome</keyword>
<dbReference type="PANTHER" id="PTHR30441:SF4">
    <property type="entry name" value="PROTEIN ASMA"/>
    <property type="match status" value="1"/>
</dbReference>
<feature type="domain" description="AsmA" evidence="1">
    <location>
        <begin position="7"/>
        <end position="181"/>
    </location>
</feature>
<accession>A0A1H8E987</accession>
<name>A0A1H8E987_9RHOB</name>
<reference evidence="2 3" key="1">
    <citation type="submission" date="2016-10" db="EMBL/GenBank/DDBJ databases">
        <authorList>
            <person name="de Groot N.N."/>
        </authorList>
    </citation>
    <scope>NUCLEOTIDE SEQUENCE [LARGE SCALE GENOMIC DNA]</scope>
    <source>
        <strain evidence="2 3">DSM 3857</strain>
    </source>
</reference>
<evidence type="ECO:0000259" key="1">
    <source>
        <dbReference type="Pfam" id="PF05170"/>
    </source>
</evidence>
<gene>
    <name evidence="2" type="ORF">SAMN04488103_103255</name>
</gene>
<evidence type="ECO:0000313" key="2">
    <source>
        <dbReference type="EMBL" id="SEN16022.1"/>
    </source>
</evidence>
<dbReference type="InterPro" id="IPR052894">
    <property type="entry name" value="AsmA-related"/>
</dbReference>
<evidence type="ECO:0000313" key="3">
    <source>
        <dbReference type="Proteomes" id="UP000198761"/>
    </source>
</evidence>
<dbReference type="Pfam" id="PF05170">
    <property type="entry name" value="AsmA"/>
    <property type="match status" value="2"/>
</dbReference>